<protein>
    <submittedName>
        <fullName evidence="3">DUF2235 domain-containing protein</fullName>
    </submittedName>
</protein>
<reference evidence="3 4" key="1">
    <citation type="submission" date="2018-08" db="EMBL/GenBank/DDBJ databases">
        <title>Pseudooceanicola sediminis CY03 in the family Rhodobacteracea.</title>
        <authorList>
            <person name="Zhang Y.-J."/>
        </authorList>
    </citation>
    <scope>NUCLEOTIDE SEQUENCE [LARGE SCALE GENOMIC DNA]</scope>
    <source>
        <strain evidence="3 4">CY03</strain>
    </source>
</reference>
<dbReference type="PANTHER" id="PTHR33840">
    <property type="match status" value="1"/>
</dbReference>
<feature type="domain" description="T6SS Phospholipase effector Tle1-like catalytic" evidence="2">
    <location>
        <begin position="3"/>
        <end position="285"/>
    </location>
</feature>
<dbReference type="AlphaFoldDB" id="A0A399IYL6"/>
<gene>
    <name evidence="3" type="ORF">DL237_12190</name>
</gene>
<keyword evidence="4" id="KW-1185">Reference proteome</keyword>
<organism evidence="3 4">
    <name type="scientific">Pseudooceanicola sediminis</name>
    <dbReference type="NCBI Taxonomy" id="2211117"/>
    <lineage>
        <taxon>Bacteria</taxon>
        <taxon>Pseudomonadati</taxon>
        <taxon>Pseudomonadota</taxon>
        <taxon>Alphaproteobacteria</taxon>
        <taxon>Rhodobacterales</taxon>
        <taxon>Paracoccaceae</taxon>
        <taxon>Pseudooceanicola</taxon>
    </lineage>
</organism>
<dbReference type="EMBL" id="QWJJ01000010">
    <property type="protein sequence ID" value="RII38278.1"/>
    <property type="molecule type" value="Genomic_DNA"/>
</dbReference>
<dbReference type="Pfam" id="PF09994">
    <property type="entry name" value="T6SS_Tle1-like_cat"/>
    <property type="match status" value="1"/>
</dbReference>
<dbReference type="PANTHER" id="PTHR33840:SF1">
    <property type="entry name" value="TLE1 PHOSPHOLIPASE DOMAIN-CONTAINING PROTEIN"/>
    <property type="match status" value="1"/>
</dbReference>
<dbReference type="RefSeq" id="WP_119399351.1">
    <property type="nucleotide sequence ID" value="NZ_QWJJ01000010.1"/>
</dbReference>
<evidence type="ECO:0000313" key="3">
    <source>
        <dbReference type="EMBL" id="RII38278.1"/>
    </source>
</evidence>
<dbReference type="InterPro" id="IPR029058">
    <property type="entry name" value="AB_hydrolase_fold"/>
</dbReference>
<evidence type="ECO:0000256" key="1">
    <source>
        <dbReference type="SAM" id="MobiDB-lite"/>
    </source>
</evidence>
<accession>A0A399IYL6</accession>
<dbReference type="InterPro" id="IPR018712">
    <property type="entry name" value="Tle1-like_cat"/>
</dbReference>
<evidence type="ECO:0000313" key="4">
    <source>
        <dbReference type="Proteomes" id="UP000265848"/>
    </source>
</evidence>
<dbReference type="SUPFAM" id="SSF53474">
    <property type="entry name" value="alpha/beta-Hydrolases"/>
    <property type="match status" value="1"/>
</dbReference>
<dbReference type="Proteomes" id="UP000265848">
    <property type="component" value="Unassembled WGS sequence"/>
</dbReference>
<evidence type="ECO:0000259" key="2">
    <source>
        <dbReference type="Pfam" id="PF09994"/>
    </source>
</evidence>
<dbReference type="OrthoDB" id="4378831at2"/>
<sequence>MPKDIVILLDGTSNQISRKRSNILRLYGTLKKTPQQVVYYDPGVGTFGADNAWSSTRRWLVELFGQATGYGLDENVLEAYRFLCTHYDHGEKGPDGARDSDRIWLFGFSRGAYSARVLAGFLHAFGLIAPEQFNLLHYAYRAYKSIGEGASGEGDEVFAELRMHERILDPTKPKIRCLGLFDTVASVIEPGRFLPRVRSHAFTSNNPSVMAVRQALAIDERRAMFRPKLWGPDHLFRPNPFRPEESLPQDVQERWFAGVHGDIGGGYPEGESGLGKLTLDWMIQETRAMGLAYSSRTINSIVLGEGPSKYSRPDPLGQMHVSLKSGWWVLECVPRITPKDAPPQGRRFCGLTFPLGAARVVPRDADIAPSVEARMQGDSTYRPQNLPQQP</sequence>
<feature type="region of interest" description="Disordered" evidence="1">
    <location>
        <begin position="368"/>
        <end position="390"/>
    </location>
</feature>
<comment type="caution">
    <text evidence="3">The sequence shown here is derived from an EMBL/GenBank/DDBJ whole genome shotgun (WGS) entry which is preliminary data.</text>
</comment>
<name>A0A399IYL6_9RHOB</name>
<proteinExistence type="predicted"/>
<feature type="compositionally biased region" description="Polar residues" evidence="1">
    <location>
        <begin position="377"/>
        <end position="390"/>
    </location>
</feature>